<gene>
    <name evidence="2" type="ORF">GSTUAT00004735001</name>
</gene>
<keyword evidence="1" id="KW-1133">Transmembrane helix</keyword>
<name>A0A292PUB5_9PEZI</name>
<protein>
    <recommendedName>
        <fullName evidence="4">Steroid 5-alpha reductase C-terminal domain-containing protein</fullName>
    </recommendedName>
</protein>
<evidence type="ECO:0000313" key="3">
    <source>
        <dbReference type="Proteomes" id="UP001412239"/>
    </source>
</evidence>
<feature type="transmembrane region" description="Helical" evidence="1">
    <location>
        <begin position="151"/>
        <end position="181"/>
    </location>
</feature>
<keyword evidence="3" id="KW-1185">Reference proteome</keyword>
<dbReference type="Gene3D" id="1.20.120.1630">
    <property type="match status" value="1"/>
</dbReference>
<keyword evidence="1" id="KW-0472">Membrane</keyword>
<dbReference type="AlphaFoldDB" id="A0A292PUB5"/>
<dbReference type="InterPro" id="IPR010721">
    <property type="entry name" value="UstE-like"/>
</dbReference>
<evidence type="ECO:0000313" key="2">
    <source>
        <dbReference type="EMBL" id="CUS11136.1"/>
    </source>
</evidence>
<dbReference type="PANTHER" id="PTHR32251">
    <property type="entry name" value="3-OXO-5-ALPHA-STEROID 4-DEHYDROGENASE"/>
    <property type="match status" value="1"/>
</dbReference>
<sequence>MATSLPLPAISSLSDVSDFSKTVTPFLHQLSISHIQPLFTGQVPIKEWYLSTNPLITAAHFALAVTLVVLVFSEINRNYSQVDRVWSLLPSIYIGHYTLFARMNGLDTRRLDTLTAFSLLWSIRLTYNYWRRGGYNIGSEDYRWEIVRKGVPRWAFILLNIVFISFIQNALLMMITAPAYLHLLASTLPTLPAWSLTDLVLSRGLLLALLLEAFADQQQWAYQSAKTAYLTTGVVPRGCAKADLDRGFVVTGLWSFCRHPNYTAEQAIWVLVYQWSCLVCDELWNWTALGAVAYMALFQASVRLTEKITVGKYKEYKEYQKMVNKFVPGLGAFTGALEFDERKDK</sequence>
<dbReference type="PANTHER" id="PTHR32251:SF23">
    <property type="entry name" value="3-OXO-5-ALPHA-STEROID 4-DEHYDROGENASE (DUF1295)"/>
    <property type="match status" value="1"/>
</dbReference>
<reference evidence="2" key="1">
    <citation type="submission" date="2015-10" db="EMBL/GenBank/DDBJ databases">
        <authorList>
            <person name="Regsiter A."/>
            <person name="william w."/>
        </authorList>
    </citation>
    <scope>NUCLEOTIDE SEQUENCE</scope>
    <source>
        <strain evidence="2">Montdore</strain>
    </source>
</reference>
<evidence type="ECO:0000256" key="1">
    <source>
        <dbReference type="SAM" id="Phobius"/>
    </source>
</evidence>
<dbReference type="Proteomes" id="UP001412239">
    <property type="component" value="Unassembled WGS sequence"/>
</dbReference>
<feature type="transmembrane region" description="Helical" evidence="1">
    <location>
        <begin position="55"/>
        <end position="73"/>
    </location>
</feature>
<dbReference type="Pfam" id="PF06966">
    <property type="entry name" value="DUF1295"/>
    <property type="match status" value="1"/>
</dbReference>
<organism evidence="2 3">
    <name type="scientific">Tuber aestivum</name>
    <name type="common">summer truffle</name>
    <dbReference type="NCBI Taxonomy" id="59557"/>
    <lineage>
        <taxon>Eukaryota</taxon>
        <taxon>Fungi</taxon>
        <taxon>Dikarya</taxon>
        <taxon>Ascomycota</taxon>
        <taxon>Pezizomycotina</taxon>
        <taxon>Pezizomycetes</taxon>
        <taxon>Pezizales</taxon>
        <taxon>Tuberaceae</taxon>
        <taxon>Tuber</taxon>
    </lineage>
</organism>
<dbReference type="GO" id="GO:0016020">
    <property type="term" value="C:membrane"/>
    <property type="evidence" value="ECO:0007669"/>
    <property type="project" value="TreeGrafter"/>
</dbReference>
<proteinExistence type="predicted"/>
<keyword evidence="1" id="KW-0812">Transmembrane</keyword>
<dbReference type="EMBL" id="LN891029">
    <property type="protein sequence ID" value="CUS11136.1"/>
    <property type="molecule type" value="Genomic_DNA"/>
</dbReference>
<accession>A0A292PUB5</accession>
<feature type="transmembrane region" description="Helical" evidence="1">
    <location>
        <begin position="193"/>
        <end position="214"/>
    </location>
</feature>
<evidence type="ECO:0008006" key="4">
    <source>
        <dbReference type="Google" id="ProtNLM"/>
    </source>
</evidence>